<proteinExistence type="predicted"/>
<dbReference type="GO" id="GO:0004519">
    <property type="term" value="F:endonuclease activity"/>
    <property type="evidence" value="ECO:0007669"/>
    <property type="project" value="UniProtKB-KW"/>
</dbReference>
<organism evidence="2 3">
    <name type="scientific">Glutamicibacter arilaitensis</name>
    <dbReference type="NCBI Taxonomy" id="256701"/>
    <lineage>
        <taxon>Bacteria</taxon>
        <taxon>Bacillati</taxon>
        <taxon>Actinomycetota</taxon>
        <taxon>Actinomycetes</taxon>
        <taxon>Micrococcales</taxon>
        <taxon>Micrococcaceae</taxon>
        <taxon>Glutamicibacter</taxon>
    </lineage>
</organism>
<name>A0A2N7S1B0_9MICC</name>
<dbReference type="EMBL" id="PNQX01000002">
    <property type="protein sequence ID" value="PMQ19942.1"/>
    <property type="molecule type" value="Genomic_DNA"/>
</dbReference>
<evidence type="ECO:0000259" key="1">
    <source>
        <dbReference type="Pfam" id="PF01420"/>
    </source>
</evidence>
<keyword evidence="2" id="KW-0540">Nuclease</keyword>
<dbReference type="SUPFAM" id="SSF116734">
    <property type="entry name" value="DNA methylase specificity domain"/>
    <property type="match status" value="1"/>
</dbReference>
<accession>A0A2N7S1B0</accession>
<reference evidence="2 3" key="1">
    <citation type="journal article" date="2017" name="Elife">
        <title>Extensive horizontal gene transfer in cheese-associated bacteria.</title>
        <authorList>
            <person name="Bonham K.S."/>
            <person name="Wolfe B.E."/>
            <person name="Dutton R.J."/>
        </authorList>
    </citation>
    <scope>NUCLEOTIDE SEQUENCE [LARGE SCALE GENOMIC DNA]</scope>
    <source>
        <strain evidence="2 3">JB182</strain>
    </source>
</reference>
<keyword evidence="2" id="KW-0378">Hydrolase</keyword>
<dbReference type="Pfam" id="PF01420">
    <property type="entry name" value="Methylase_S"/>
    <property type="match status" value="1"/>
</dbReference>
<gene>
    <name evidence="2" type="ORF">CIK84_15085</name>
</gene>
<evidence type="ECO:0000313" key="2">
    <source>
        <dbReference type="EMBL" id="PMQ19942.1"/>
    </source>
</evidence>
<evidence type="ECO:0000313" key="3">
    <source>
        <dbReference type="Proteomes" id="UP000235739"/>
    </source>
</evidence>
<comment type="caution">
    <text evidence="2">The sequence shown here is derived from an EMBL/GenBank/DDBJ whole genome shotgun (WGS) entry which is preliminary data.</text>
</comment>
<protein>
    <submittedName>
        <fullName evidence="2">Restriction endonuclease subunit S</fullName>
    </submittedName>
</protein>
<feature type="domain" description="Type I restriction modification DNA specificity" evidence="1">
    <location>
        <begin position="2"/>
        <end position="37"/>
    </location>
</feature>
<dbReference type="GO" id="GO:0003677">
    <property type="term" value="F:DNA binding"/>
    <property type="evidence" value="ECO:0007669"/>
    <property type="project" value="InterPro"/>
</dbReference>
<sequence>MNVQIPSVVEQKRIVDILDKFDALVNDLSVGLPAELTARRQQYEYYRDRLLTFKELEPAS</sequence>
<dbReference type="InterPro" id="IPR000055">
    <property type="entry name" value="Restrct_endonuc_typeI_TRD"/>
</dbReference>
<dbReference type="AlphaFoldDB" id="A0A2N7S1B0"/>
<dbReference type="Proteomes" id="UP000235739">
    <property type="component" value="Unassembled WGS sequence"/>
</dbReference>
<keyword evidence="2" id="KW-0255">Endonuclease</keyword>